<proteinExistence type="predicted"/>
<name>A0A179D4J6_9BACT</name>
<protein>
    <recommendedName>
        <fullName evidence="2">Bacteriophage lambda Replication protein O N-terminal domain-containing protein</fullName>
    </recommendedName>
</protein>
<dbReference type="PATRIC" id="fig|999894.6.peg.936"/>
<evidence type="ECO:0000313" key="3">
    <source>
        <dbReference type="EMBL" id="OAQ21014.1"/>
    </source>
</evidence>
<dbReference type="NCBIfam" id="TIGR01610">
    <property type="entry name" value="phage_O_Nterm"/>
    <property type="match status" value="1"/>
</dbReference>
<dbReference type="InterPro" id="IPR036390">
    <property type="entry name" value="WH_DNA-bd_sf"/>
</dbReference>
<dbReference type="STRING" id="999894.TDIS_0940"/>
<dbReference type="Gene3D" id="1.10.10.10">
    <property type="entry name" value="Winged helix-like DNA-binding domain superfamily/Winged helix DNA-binding domain"/>
    <property type="match status" value="1"/>
</dbReference>
<dbReference type="SUPFAM" id="SSF46785">
    <property type="entry name" value="Winged helix' DNA-binding domain"/>
    <property type="match status" value="1"/>
</dbReference>
<dbReference type="EMBL" id="LWLG01000004">
    <property type="protein sequence ID" value="OAQ21014.1"/>
    <property type="molecule type" value="Genomic_DNA"/>
</dbReference>
<evidence type="ECO:0000259" key="2">
    <source>
        <dbReference type="Pfam" id="PF04492"/>
    </source>
</evidence>
<organism evidence="3 4">
    <name type="scientific">Thermosulfurimonas dismutans</name>
    <dbReference type="NCBI Taxonomy" id="999894"/>
    <lineage>
        <taxon>Bacteria</taxon>
        <taxon>Pseudomonadati</taxon>
        <taxon>Thermodesulfobacteriota</taxon>
        <taxon>Thermodesulfobacteria</taxon>
        <taxon>Thermodesulfobacteriales</taxon>
        <taxon>Thermodesulfobacteriaceae</taxon>
        <taxon>Thermosulfurimonas</taxon>
    </lineage>
</organism>
<dbReference type="Proteomes" id="UP000078390">
    <property type="component" value="Unassembled WGS sequence"/>
</dbReference>
<dbReference type="InterPro" id="IPR036388">
    <property type="entry name" value="WH-like_DNA-bd_sf"/>
</dbReference>
<sequence>MENGYTRIANELLEALCRARLGSRELKVVLAVVRLTYGFLRKENTISLGKLAEMTGLRRERLSEVVKALERKNVLRVSKENGRLILGLQKDYSKWTGGVSQKRGTPKLGLSQKRVSQKRGTGCPNFGEQGVPKKGNTHTPQSLESQAFHGPLKKIYKENFKETSSIYREDDFKEVISKWEEVFGEAFPLERAPESVRAADFMLYLHEAGRLPAVKRPSAYLRKLAASELEPFPSLAERRAAARDAEERMRELNRQQLAKLYARMMAEGWPVEVPEELRPLVAQTQ</sequence>
<evidence type="ECO:0000313" key="4">
    <source>
        <dbReference type="Proteomes" id="UP000078390"/>
    </source>
</evidence>
<feature type="domain" description="Bacteriophage lambda Replication protein O N-terminal" evidence="2">
    <location>
        <begin position="2"/>
        <end position="95"/>
    </location>
</feature>
<dbReference type="Pfam" id="PF04492">
    <property type="entry name" value="Phage_rep_O"/>
    <property type="match status" value="1"/>
</dbReference>
<reference evidence="3 4" key="1">
    <citation type="submission" date="2016-04" db="EMBL/GenBank/DDBJ databases">
        <title>Genome analysis of Thermosulfurimonas dismutans, the first thermophilic sulfur-disproportionating bacterium of the phylum Thermodesulfobacteria.</title>
        <authorList>
            <person name="Mardanov A.V."/>
            <person name="Beletsky A.V."/>
            <person name="Kadnikov V.V."/>
            <person name="Slobodkin A.I."/>
            <person name="Ravin N.V."/>
        </authorList>
    </citation>
    <scope>NUCLEOTIDE SEQUENCE [LARGE SCALE GENOMIC DNA]</scope>
    <source>
        <strain evidence="3 4">S95</strain>
    </source>
</reference>
<comment type="caution">
    <text evidence="3">The sequence shown here is derived from an EMBL/GenBank/DDBJ whole genome shotgun (WGS) entry which is preliminary data.</text>
</comment>
<dbReference type="AlphaFoldDB" id="A0A179D4J6"/>
<keyword evidence="4" id="KW-1185">Reference proteome</keyword>
<dbReference type="GO" id="GO:0006260">
    <property type="term" value="P:DNA replication"/>
    <property type="evidence" value="ECO:0007669"/>
    <property type="project" value="InterPro"/>
</dbReference>
<evidence type="ECO:0000256" key="1">
    <source>
        <dbReference type="SAM" id="MobiDB-lite"/>
    </source>
</evidence>
<accession>A0A179D4J6</accession>
<dbReference type="InterPro" id="IPR006497">
    <property type="entry name" value="Phage_lambda_VrpO_N"/>
</dbReference>
<feature type="region of interest" description="Disordered" evidence="1">
    <location>
        <begin position="97"/>
        <end position="143"/>
    </location>
</feature>
<gene>
    <name evidence="3" type="ORF">TDIS_0940</name>
</gene>